<comment type="caution">
    <text evidence="4">The sequence shown here is derived from an EMBL/GenBank/DDBJ whole genome shotgun (WGS) entry which is preliminary data.</text>
</comment>
<keyword evidence="5" id="KW-1185">Reference proteome</keyword>
<protein>
    <recommendedName>
        <fullName evidence="3">Xylanolytic transcriptional activator regulatory domain-containing protein</fullName>
    </recommendedName>
</protein>
<keyword evidence="1" id="KW-0539">Nucleus</keyword>
<proteinExistence type="predicted"/>
<organism evidence="4 5">
    <name type="scientific">Calycina marina</name>
    <dbReference type="NCBI Taxonomy" id="1763456"/>
    <lineage>
        <taxon>Eukaryota</taxon>
        <taxon>Fungi</taxon>
        <taxon>Dikarya</taxon>
        <taxon>Ascomycota</taxon>
        <taxon>Pezizomycotina</taxon>
        <taxon>Leotiomycetes</taxon>
        <taxon>Helotiales</taxon>
        <taxon>Pezizellaceae</taxon>
        <taxon>Calycina</taxon>
    </lineage>
</organism>
<dbReference type="GO" id="GO:0008270">
    <property type="term" value="F:zinc ion binding"/>
    <property type="evidence" value="ECO:0007669"/>
    <property type="project" value="InterPro"/>
</dbReference>
<evidence type="ECO:0000256" key="1">
    <source>
        <dbReference type="ARBA" id="ARBA00023242"/>
    </source>
</evidence>
<accession>A0A9P8CDT3</accession>
<dbReference type="InterPro" id="IPR007219">
    <property type="entry name" value="XnlR_reg_dom"/>
</dbReference>
<sequence length="527" mass="58762">MELTEVDTTTSTAESPSSSKQRDAAKTTDRVVANSASSIHAAVSNLESNKLDPLSFASVPSVAEKESSSSLEFPLLTVNADSDDFYSRLFQPKNYEQCIEGFFQYFYNAHPFLLPRHQHLQIFETNPANHLRVAMCYVGSRYVYGSSQSSFALEFESYLRSESAALKDASMVQAMLLFALGLDGDNNQTRAVEILIKTQSLAVELGMNEREYAVLNGRGSAICEESLRRTWWELYVVSIMMAGFHGRGIFQLRIMSTVPLPCEAKYFASGDIPKLHTMEDFEDDSFTGVEIAWSSYTYKIAAASILERILLSKQIIFTDDPALYRLETHIANWHLQLPQNKRDFIDSFGSFDEILFQAHMISYVSSILLHRRFSALENIAVQTITSCTELPQVALGLTSDHVHTAKAAQAASNISKLVILPGSLLKHTHFFVCAVTLSTISHLSLWSSLPVMAPDQDLRQQIQMNAGALKAVAHIFPSARMGHQQATLVAQKIHANRKNAIGEFFWRDFADEDFMTGLMENASTADS</sequence>
<dbReference type="CDD" id="cd12148">
    <property type="entry name" value="fungal_TF_MHR"/>
    <property type="match status" value="1"/>
</dbReference>
<dbReference type="PANTHER" id="PTHR47431:SF1">
    <property type="entry name" value="ZN(II)2CYS6 TRANSCRIPTION FACTOR (EUROFUNG)"/>
    <property type="match status" value="1"/>
</dbReference>
<dbReference type="Proteomes" id="UP000887226">
    <property type="component" value="Unassembled WGS sequence"/>
</dbReference>
<gene>
    <name evidence="4" type="ORF">BJ878DRAFT_545062</name>
</gene>
<feature type="domain" description="Xylanolytic transcriptional activator regulatory" evidence="3">
    <location>
        <begin position="102"/>
        <end position="334"/>
    </location>
</feature>
<evidence type="ECO:0000313" key="5">
    <source>
        <dbReference type="Proteomes" id="UP000887226"/>
    </source>
</evidence>
<dbReference type="OrthoDB" id="5367487at2759"/>
<dbReference type="PANTHER" id="PTHR47431">
    <property type="entry name" value="ZN(II)2CYS6 TRANSCRIPTION FACTOR (EUROFUNG)-RELATED"/>
    <property type="match status" value="1"/>
</dbReference>
<dbReference type="Pfam" id="PF04082">
    <property type="entry name" value="Fungal_trans"/>
    <property type="match status" value="1"/>
</dbReference>
<name>A0A9P8CDT3_9HELO</name>
<evidence type="ECO:0000259" key="3">
    <source>
        <dbReference type="Pfam" id="PF04082"/>
    </source>
</evidence>
<feature type="region of interest" description="Disordered" evidence="2">
    <location>
        <begin position="1"/>
        <end position="29"/>
    </location>
</feature>
<dbReference type="AlphaFoldDB" id="A0A9P8CDT3"/>
<evidence type="ECO:0000313" key="4">
    <source>
        <dbReference type="EMBL" id="KAG9241621.1"/>
    </source>
</evidence>
<dbReference type="GO" id="GO:0003677">
    <property type="term" value="F:DNA binding"/>
    <property type="evidence" value="ECO:0007669"/>
    <property type="project" value="InterPro"/>
</dbReference>
<reference evidence="4" key="1">
    <citation type="journal article" date="2021" name="IMA Fungus">
        <title>Genomic characterization of three marine fungi, including Emericellopsis atlantica sp. nov. with signatures of a generalist lifestyle and marine biomass degradation.</title>
        <authorList>
            <person name="Hagestad O.C."/>
            <person name="Hou L."/>
            <person name="Andersen J.H."/>
            <person name="Hansen E.H."/>
            <person name="Altermark B."/>
            <person name="Li C."/>
            <person name="Kuhnert E."/>
            <person name="Cox R.J."/>
            <person name="Crous P.W."/>
            <person name="Spatafora J.W."/>
            <person name="Lail K."/>
            <person name="Amirebrahimi M."/>
            <person name="Lipzen A."/>
            <person name="Pangilinan J."/>
            <person name="Andreopoulos W."/>
            <person name="Hayes R.D."/>
            <person name="Ng V."/>
            <person name="Grigoriev I.V."/>
            <person name="Jackson S.A."/>
            <person name="Sutton T.D.S."/>
            <person name="Dobson A.D.W."/>
            <person name="Rama T."/>
        </authorList>
    </citation>
    <scope>NUCLEOTIDE SEQUENCE</scope>
    <source>
        <strain evidence="4">TRa3180A</strain>
    </source>
</reference>
<feature type="compositionally biased region" description="Low complexity" evidence="2">
    <location>
        <begin position="8"/>
        <end position="19"/>
    </location>
</feature>
<dbReference type="GO" id="GO:0006351">
    <property type="term" value="P:DNA-templated transcription"/>
    <property type="evidence" value="ECO:0007669"/>
    <property type="project" value="InterPro"/>
</dbReference>
<dbReference type="EMBL" id="MU254182">
    <property type="protein sequence ID" value="KAG9241621.1"/>
    <property type="molecule type" value="Genomic_DNA"/>
</dbReference>
<evidence type="ECO:0000256" key="2">
    <source>
        <dbReference type="SAM" id="MobiDB-lite"/>
    </source>
</evidence>
<feature type="compositionally biased region" description="Basic and acidic residues" evidence="2">
    <location>
        <begin position="20"/>
        <end position="29"/>
    </location>
</feature>